<dbReference type="WBParaSite" id="PDA_v2.g10075.t1">
    <property type="protein sequence ID" value="PDA_v2.g10075.t1"/>
    <property type="gene ID" value="PDA_v2.g10075"/>
</dbReference>
<reference evidence="2" key="1">
    <citation type="submission" date="2022-11" db="UniProtKB">
        <authorList>
            <consortium name="WormBaseParasite"/>
        </authorList>
    </citation>
    <scope>IDENTIFICATION</scope>
</reference>
<proteinExistence type="predicted"/>
<accession>A0A914NX94</accession>
<organism evidence="1 2">
    <name type="scientific">Panagrolaimus davidi</name>
    <dbReference type="NCBI Taxonomy" id="227884"/>
    <lineage>
        <taxon>Eukaryota</taxon>
        <taxon>Metazoa</taxon>
        <taxon>Ecdysozoa</taxon>
        <taxon>Nematoda</taxon>
        <taxon>Chromadorea</taxon>
        <taxon>Rhabditida</taxon>
        <taxon>Tylenchina</taxon>
        <taxon>Panagrolaimomorpha</taxon>
        <taxon>Panagrolaimoidea</taxon>
        <taxon>Panagrolaimidae</taxon>
        <taxon>Panagrolaimus</taxon>
    </lineage>
</organism>
<protein>
    <submittedName>
        <fullName evidence="2">Uncharacterized protein</fullName>
    </submittedName>
</protein>
<evidence type="ECO:0000313" key="1">
    <source>
        <dbReference type="Proteomes" id="UP000887578"/>
    </source>
</evidence>
<keyword evidence="1" id="KW-1185">Reference proteome</keyword>
<dbReference type="AlphaFoldDB" id="A0A914NX94"/>
<evidence type="ECO:0000313" key="2">
    <source>
        <dbReference type="WBParaSite" id="PDA_v2.g10075.t1"/>
    </source>
</evidence>
<dbReference type="Proteomes" id="UP000887578">
    <property type="component" value="Unplaced"/>
</dbReference>
<sequence length="68" mass="7696">MDGIGQLTINDFSKSRNDKFYSSYVSNGSGWAEIQSVLNGNIGQNFDFNTFGKSINVFSNSFEPRRQY</sequence>
<name>A0A914NX94_9BILA</name>